<dbReference type="Gene3D" id="2.40.10.340">
    <property type="entry name" value="Rod shape-determining protein MreC, domain 1"/>
    <property type="match status" value="1"/>
</dbReference>
<evidence type="ECO:0000259" key="6">
    <source>
        <dbReference type="Pfam" id="PF04085"/>
    </source>
</evidence>
<name>A0A1F4TKE9_UNCSA</name>
<evidence type="ECO:0000313" key="8">
    <source>
        <dbReference type="Proteomes" id="UP000177309"/>
    </source>
</evidence>
<evidence type="ECO:0000313" key="7">
    <source>
        <dbReference type="EMBL" id="OGC33211.1"/>
    </source>
</evidence>
<accession>A0A1F4TKE9</accession>
<dbReference type="GO" id="GO:0008360">
    <property type="term" value="P:regulation of cell shape"/>
    <property type="evidence" value="ECO:0007669"/>
    <property type="project" value="UniProtKB-KW"/>
</dbReference>
<reference evidence="7 8" key="1">
    <citation type="journal article" date="2016" name="Nat. Commun.">
        <title>Thousands of microbial genomes shed light on interconnected biogeochemical processes in an aquifer system.</title>
        <authorList>
            <person name="Anantharaman K."/>
            <person name="Brown C.T."/>
            <person name="Hug L.A."/>
            <person name="Sharon I."/>
            <person name="Castelle C.J."/>
            <person name="Probst A.J."/>
            <person name="Thomas B.C."/>
            <person name="Singh A."/>
            <person name="Wilkins M.J."/>
            <person name="Karaoz U."/>
            <person name="Brodie E.L."/>
            <person name="Williams K.H."/>
            <person name="Hubbard S.S."/>
            <person name="Banfield J.F."/>
        </authorList>
    </citation>
    <scope>NUCLEOTIDE SEQUENCE [LARGE SCALE GENOMIC DNA]</scope>
</reference>
<gene>
    <name evidence="7" type="ORF">A2462_07270</name>
</gene>
<evidence type="ECO:0000256" key="4">
    <source>
        <dbReference type="ARBA" id="ARBA00032089"/>
    </source>
</evidence>
<dbReference type="Proteomes" id="UP000177309">
    <property type="component" value="Unassembled WGS sequence"/>
</dbReference>
<dbReference type="GO" id="GO:0005886">
    <property type="term" value="C:plasma membrane"/>
    <property type="evidence" value="ECO:0007669"/>
    <property type="project" value="TreeGrafter"/>
</dbReference>
<dbReference type="Pfam" id="PF04085">
    <property type="entry name" value="MreC"/>
    <property type="match status" value="1"/>
</dbReference>
<dbReference type="PIRSF" id="PIRSF038471">
    <property type="entry name" value="MreC"/>
    <property type="match status" value="1"/>
</dbReference>
<comment type="caution">
    <text evidence="7">The sequence shown here is derived from an EMBL/GenBank/DDBJ whole genome shotgun (WGS) entry which is preliminary data.</text>
</comment>
<dbReference type="EMBL" id="MEUI01000038">
    <property type="protein sequence ID" value="OGC33211.1"/>
    <property type="molecule type" value="Genomic_DNA"/>
</dbReference>
<comment type="similarity">
    <text evidence="1 5">Belongs to the MreC family.</text>
</comment>
<comment type="function">
    <text evidence="5">Involved in formation and maintenance of cell shape.</text>
</comment>
<organism evidence="7 8">
    <name type="scientific">candidate division WOR-1 bacterium RIFOXYC2_FULL_41_25</name>
    <dbReference type="NCBI Taxonomy" id="1802586"/>
    <lineage>
        <taxon>Bacteria</taxon>
        <taxon>Bacillati</taxon>
        <taxon>Saganbacteria</taxon>
    </lineage>
</organism>
<dbReference type="PANTHER" id="PTHR34138:SF1">
    <property type="entry name" value="CELL SHAPE-DETERMINING PROTEIN MREC"/>
    <property type="match status" value="1"/>
</dbReference>
<protein>
    <recommendedName>
        <fullName evidence="2 5">Cell shape-determining protein MreC</fullName>
    </recommendedName>
    <alternativeName>
        <fullName evidence="4 5">Cell shape protein MreC</fullName>
    </alternativeName>
</protein>
<dbReference type="Gene3D" id="2.40.10.350">
    <property type="entry name" value="Rod shape-determining protein MreC, domain 2"/>
    <property type="match status" value="1"/>
</dbReference>
<dbReference type="InterPro" id="IPR007221">
    <property type="entry name" value="MreC"/>
</dbReference>
<dbReference type="InterPro" id="IPR042177">
    <property type="entry name" value="Cell/Rod_1"/>
</dbReference>
<sequence length="270" mass="29748">MNEYRPHRKRKSYSLQIVLILLALILSFSTVRNIFGFRSFLQACLYPFQFTTVSVWKGVVSTPAALFSLRDLAQQNSKLTQELSQLKPELMFLQGKVQENDRLRQALAFKTNSAQARRLIAAQVVGKSPSPWFSVLQINKGSNAGVKIDLPVIVGTGLVGRIVEVAPFSSKVMLLIDAGSSVSAVSERSRDFGIIKGGTLNKLSLRYVASGGDVKIGDMVSTSPISTYFPPGLIIGTISQASKREHDLFYYIEVVPAVDFSKLEEVFVLL</sequence>
<evidence type="ECO:0000256" key="3">
    <source>
        <dbReference type="ARBA" id="ARBA00022960"/>
    </source>
</evidence>
<evidence type="ECO:0000256" key="1">
    <source>
        <dbReference type="ARBA" id="ARBA00009369"/>
    </source>
</evidence>
<proteinExistence type="inferred from homology"/>
<dbReference type="AlphaFoldDB" id="A0A1F4TKE9"/>
<dbReference type="InterPro" id="IPR055342">
    <property type="entry name" value="MreC_beta-barrel_core"/>
</dbReference>
<feature type="domain" description="Rod shape-determining protein MreC beta-barrel core" evidence="6">
    <location>
        <begin position="124"/>
        <end position="269"/>
    </location>
</feature>
<evidence type="ECO:0000256" key="2">
    <source>
        <dbReference type="ARBA" id="ARBA00013855"/>
    </source>
</evidence>
<evidence type="ECO:0000256" key="5">
    <source>
        <dbReference type="PIRNR" id="PIRNR038471"/>
    </source>
</evidence>
<keyword evidence="3 5" id="KW-0133">Cell shape</keyword>
<dbReference type="InterPro" id="IPR042175">
    <property type="entry name" value="Cell/Rod_MreC_2"/>
</dbReference>
<dbReference type="NCBIfam" id="TIGR00219">
    <property type="entry name" value="mreC"/>
    <property type="match status" value="1"/>
</dbReference>
<dbReference type="PANTHER" id="PTHR34138">
    <property type="entry name" value="CELL SHAPE-DETERMINING PROTEIN MREC"/>
    <property type="match status" value="1"/>
</dbReference>